<dbReference type="Pfam" id="PF01381">
    <property type="entry name" value="HTH_3"/>
    <property type="match status" value="1"/>
</dbReference>
<proteinExistence type="predicted"/>
<dbReference type="SMART" id="SM00530">
    <property type="entry name" value="HTH_XRE"/>
    <property type="match status" value="1"/>
</dbReference>
<dbReference type="SUPFAM" id="SSF47413">
    <property type="entry name" value="lambda repressor-like DNA-binding domains"/>
    <property type="match status" value="1"/>
</dbReference>
<dbReference type="GO" id="GO:0003677">
    <property type="term" value="F:DNA binding"/>
    <property type="evidence" value="ECO:0007669"/>
    <property type="project" value="InterPro"/>
</dbReference>
<name>A0A1T5C4P9_9BACT</name>
<keyword evidence="3" id="KW-1185">Reference proteome</keyword>
<dbReference type="AlphaFoldDB" id="A0A1T5C4P9"/>
<dbReference type="InterPro" id="IPR001387">
    <property type="entry name" value="Cro/C1-type_HTH"/>
</dbReference>
<organism evidence="2 3">
    <name type="scientific">Parabacteroides chartae</name>
    <dbReference type="NCBI Taxonomy" id="1037355"/>
    <lineage>
        <taxon>Bacteria</taxon>
        <taxon>Pseudomonadati</taxon>
        <taxon>Bacteroidota</taxon>
        <taxon>Bacteroidia</taxon>
        <taxon>Bacteroidales</taxon>
        <taxon>Tannerellaceae</taxon>
        <taxon>Parabacteroides</taxon>
    </lineage>
</organism>
<accession>A0A1T5C4P9</accession>
<feature type="domain" description="HTH cro/C1-type" evidence="1">
    <location>
        <begin position="28"/>
        <end position="82"/>
    </location>
</feature>
<evidence type="ECO:0000259" key="1">
    <source>
        <dbReference type="PROSITE" id="PS50943"/>
    </source>
</evidence>
<dbReference type="Proteomes" id="UP000190852">
    <property type="component" value="Unassembled WGS sequence"/>
</dbReference>
<dbReference type="CDD" id="cd00093">
    <property type="entry name" value="HTH_XRE"/>
    <property type="match status" value="1"/>
</dbReference>
<dbReference type="RefSeq" id="WP_068183736.1">
    <property type="nucleotide sequence ID" value="NZ_FUYQ01000010.1"/>
</dbReference>
<protein>
    <submittedName>
        <fullName evidence="2">Helix-turn-helix</fullName>
    </submittedName>
</protein>
<evidence type="ECO:0000313" key="3">
    <source>
        <dbReference type="Proteomes" id="UP000190852"/>
    </source>
</evidence>
<dbReference type="PROSITE" id="PS50943">
    <property type="entry name" value="HTH_CROC1"/>
    <property type="match status" value="1"/>
</dbReference>
<gene>
    <name evidence="2" type="ORF">SAMN05660349_01692</name>
</gene>
<sequence>MENLKESAELAAGKLDPKAEVVVICKMLKARRKDMGLNQKQFAELLGVKPEYISRIEAGKVDLQLSTLIRLSRGLKLQLVISPVEGV</sequence>
<dbReference type="InterPro" id="IPR010982">
    <property type="entry name" value="Lambda_DNA-bd_dom_sf"/>
</dbReference>
<dbReference type="Gene3D" id="1.10.260.40">
    <property type="entry name" value="lambda repressor-like DNA-binding domains"/>
    <property type="match status" value="1"/>
</dbReference>
<evidence type="ECO:0000313" key="2">
    <source>
        <dbReference type="EMBL" id="SKB54542.1"/>
    </source>
</evidence>
<reference evidence="3" key="1">
    <citation type="submission" date="2017-02" db="EMBL/GenBank/DDBJ databases">
        <authorList>
            <person name="Varghese N."/>
            <person name="Submissions S."/>
        </authorList>
    </citation>
    <scope>NUCLEOTIDE SEQUENCE [LARGE SCALE GENOMIC DNA]</scope>
    <source>
        <strain evidence="3">DSM 24967</strain>
    </source>
</reference>
<dbReference type="EMBL" id="FUYQ01000010">
    <property type="protein sequence ID" value="SKB54542.1"/>
    <property type="molecule type" value="Genomic_DNA"/>
</dbReference>